<dbReference type="RefSeq" id="WP_209810923.1">
    <property type="nucleotide sequence ID" value="NZ_JAGGKT010000008.1"/>
</dbReference>
<evidence type="ECO:0000256" key="6">
    <source>
        <dbReference type="RuleBase" id="RU366058"/>
    </source>
</evidence>
<keyword evidence="5 6" id="KW-0472">Membrane</keyword>
<comment type="similarity">
    <text evidence="6">Belongs to the TVP38/TMEM64 family.</text>
</comment>
<feature type="domain" description="VTT" evidence="7">
    <location>
        <begin position="37"/>
        <end position="153"/>
    </location>
</feature>
<keyword evidence="2 6" id="KW-1003">Cell membrane</keyword>
<feature type="transmembrane region" description="Helical" evidence="6">
    <location>
        <begin position="132"/>
        <end position="151"/>
    </location>
</feature>
<proteinExistence type="inferred from homology"/>
<dbReference type="PANTHER" id="PTHR12677:SF55">
    <property type="entry name" value="UNDECAPRENYL PHOSPHATE TRANSPORTER SAOUHSC_00901-RELATED"/>
    <property type="match status" value="1"/>
</dbReference>
<evidence type="ECO:0000313" key="9">
    <source>
        <dbReference type="Proteomes" id="UP001519343"/>
    </source>
</evidence>
<dbReference type="PANTHER" id="PTHR12677">
    <property type="entry name" value="GOLGI APPARATUS MEMBRANE PROTEIN TVP38-RELATED"/>
    <property type="match status" value="1"/>
</dbReference>
<dbReference type="EMBL" id="JAGGKT010000008">
    <property type="protein sequence ID" value="MBP1932894.1"/>
    <property type="molecule type" value="Genomic_DNA"/>
</dbReference>
<organism evidence="8 9">
    <name type="scientific">Ammoniphilus resinae</name>
    <dbReference type="NCBI Taxonomy" id="861532"/>
    <lineage>
        <taxon>Bacteria</taxon>
        <taxon>Bacillati</taxon>
        <taxon>Bacillota</taxon>
        <taxon>Bacilli</taxon>
        <taxon>Bacillales</taxon>
        <taxon>Paenibacillaceae</taxon>
        <taxon>Aneurinibacillus group</taxon>
        <taxon>Ammoniphilus</taxon>
    </lineage>
</organism>
<evidence type="ECO:0000256" key="5">
    <source>
        <dbReference type="ARBA" id="ARBA00023136"/>
    </source>
</evidence>
<comment type="subcellular location">
    <subcellularLocation>
        <location evidence="1 6">Cell membrane</location>
        <topology evidence="1 6">Multi-pass membrane protein</topology>
    </subcellularLocation>
</comment>
<keyword evidence="3 6" id="KW-0812">Transmembrane</keyword>
<comment type="caution">
    <text evidence="6">Lacks conserved residue(s) required for the propagation of feature annotation.</text>
</comment>
<dbReference type="InterPro" id="IPR032816">
    <property type="entry name" value="VTT_dom"/>
</dbReference>
<dbReference type="Proteomes" id="UP001519343">
    <property type="component" value="Unassembled WGS sequence"/>
</dbReference>
<evidence type="ECO:0000256" key="4">
    <source>
        <dbReference type="ARBA" id="ARBA00022989"/>
    </source>
</evidence>
<sequence length="191" mass="21789">MDWSVKDIQTVLDTYEGMGPIVAISLPFLEAFFPILPLFAIVAGNAAAFGLWPGFIYTWIGACSGSIATFWLVRKLGKKWTAKLFKYKSIEKTSHWFEKHGFSVLFFLRCLPFSPSSLINIMAGISSLPFHTYFWATVLGKSVMIFILSFIGYDLPKLIHEPWKLVFITAFVVALWFIGKKVERHYLVHPK</sequence>
<protein>
    <recommendedName>
        <fullName evidence="6">TVP38/TMEM64 family membrane protein</fullName>
    </recommendedName>
</protein>
<dbReference type="InterPro" id="IPR015414">
    <property type="entry name" value="TMEM64"/>
</dbReference>
<accession>A0ABS4GRL3</accession>
<feature type="transmembrane region" description="Helical" evidence="6">
    <location>
        <begin position="21"/>
        <end position="43"/>
    </location>
</feature>
<name>A0ABS4GRL3_9BACL</name>
<feature type="transmembrane region" description="Helical" evidence="6">
    <location>
        <begin position="55"/>
        <end position="73"/>
    </location>
</feature>
<feature type="transmembrane region" description="Helical" evidence="6">
    <location>
        <begin position="163"/>
        <end position="179"/>
    </location>
</feature>
<reference evidence="8 9" key="1">
    <citation type="submission" date="2021-03" db="EMBL/GenBank/DDBJ databases">
        <title>Genomic Encyclopedia of Type Strains, Phase IV (KMG-IV): sequencing the most valuable type-strain genomes for metagenomic binning, comparative biology and taxonomic classification.</title>
        <authorList>
            <person name="Goeker M."/>
        </authorList>
    </citation>
    <scope>NUCLEOTIDE SEQUENCE [LARGE SCALE GENOMIC DNA]</scope>
    <source>
        <strain evidence="8 9">DSM 24738</strain>
    </source>
</reference>
<evidence type="ECO:0000313" key="8">
    <source>
        <dbReference type="EMBL" id="MBP1932894.1"/>
    </source>
</evidence>
<evidence type="ECO:0000256" key="2">
    <source>
        <dbReference type="ARBA" id="ARBA00022475"/>
    </source>
</evidence>
<dbReference type="Pfam" id="PF09335">
    <property type="entry name" value="VTT_dom"/>
    <property type="match status" value="1"/>
</dbReference>
<evidence type="ECO:0000256" key="3">
    <source>
        <dbReference type="ARBA" id="ARBA00022692"/>
    </source>
</evidence>
<keyword evidence="4 6" id="KW-1133">Transmembrane helix</keyword>
<gene>
    <name evidence="8" type="ORF">J2Z37_002905</name>
</gene>
<comment type="caution">
    <text evidence="8">The sequence shown here is derived from an EMBL/GenBank/DDBJ whole genome shotgun (WGS) entry which is preliminary data.</text>
</comment>
<evidence type="ECO:0000259" key="7">
    <source>
        <dbReference type="Pfam" id="PF09335"/>
    </source>
</evidence>
<evidence type="ECO:0000256" key="1">
    <source>
        <dbReference type="ARBA" id="ARBA00004651"/>
    </source>
</evidence>
<keyword evidence="9" id="KW-1185">Reference proteome</keyword>